<name>A0A1I4T2L2_9BURK</name>
<evidence type="ECO:0000313" key="3">
    <source>
        <dbReference type="Proteomes" id="UP000199470"/>
    </source>
</evidence>
<reference evidence="2 3" key="1">
    <citation type="submission" date="2016-10" db="EMBL/GenBank/DDBJ databases">
        <authorList>
            <person name="de Groot N.N."/>
        </authorList>
    </citation>
    <scope>NUCLEOTIDE SEQUENCE [LARGE SCALE GENOMIC DNA]</scope>
    <source>
        <strain evidence="2 3">ATCC 43154</strain>
    </source>
</reference>
<dbReference type="AlphaFoldDB" id="A0A1I4T2L2"/>
<protein>
    <submittedName>
        <fullName evidence="2">Uncharacterized protein</fullName>
    </submittedName>
</protein>
<keyword evidence="1" id="KW-0732">Signal</keyword>
<dbReference type="EMBL" id="FOTW01000029">
    <property type="protein sequence ID" value="SFM70901.1"/>
    <property type="molecule type" value="Genomic_DNA"/>
</dbReference>
<dbReference type="RefSeq" id="WP_093390439.1">
    <property type="nucleotide sequence ID" value="NZ_FOTW01000029.1"/>
</dbReference>
<evidence type="ECO:0000256" key="1">
    <source>
        <dbReference type="SAM" id="SignalP"/>
    </source>
</evidence>
<gene>
    <name evidence="2" type="ORF">SAMN02982985_05018</name>
</gene>
<evidence type="ECO:0000313" key="2">
    <source>
        <dbReference type="EMBL" id="SFM70901.1"/>
    </source>
</evidence>
<keyword evidence="3" id="KW-1185">Reference proteome</keyword>
<dbReference type="Proteomes" id="UP000199470">
    <property type="component" value="Unassembled WGS sequence"/>
</dbReference>
<feature type="chain" id="PRO_5011447626" evidence="1">
    <location>
        <begin position="22"/>
        <end position="63"/>
    </location>
</feature>
<dbReference type="STRING" id="758825.SAMN02982985_05018"/>
<accession>A0A1I4T2L2</accession>
<proteinExistence type="predicted"/>
<sequence length="63" mass="6896">MKVKLSLFLFALGLGASAANARPPNWECLQGCNAVYKYCLKSQPSEVCAAERQQCREECIGAE</sequence>
<organism evidence="2 3">
    <name type="scientific">Rugamonas rubra</name>
    <dbReference type="NCBI Taxonomy" id="758825"/>
    <lineage>
        <taxon>Bacteria</taxon>
        <taxon>Pseudomonadati</taxon>
        <taxon>Pseudomonadota</taxon>
        <taxon>Betaproteobacteria</taxon>
        <taxon>Burkholderiales</taxon>
        <taxon>Oxalobacteraceae</taxon>
        <taxon>Telluria group</taxon>
        <taxon>Rugamonas</taxon>
    </lineage>
</organism>
<feature type="signal peptide" evidence="1">
    <location>
        <begin position="1"/>
        <end position="21"/>
    </location>
</feature>